<accession>A0A679JZS5</accession>
<dbReference type="PANTHER" id="PTHR43806">
    <property type="entry name" value="PEPTIDASE S8"/>
    <property type="match status" value="1"/>
</dbReference>
<keyword evidence="4 5" id="KW-0720">Serine protease</keyword>
<comment type="similarity">
    <text evidence="1 5">Belongs to the peptidase S8 family.</text>
</comment>
<dbReference type="AlphaFoldDB" id="A0A679JZS5"/>
<name>A0A679JZS5_9HYPH</name>
<keyword evidence="3 5" id="KW-0378">Hydrolase</keyword>
<feature type="domain" description="Peptidase S8/S53" evidence="6">
    <location>
        <begin position="81"/>
        <end position="415"/>
    </location>
</feature>
<dbReference type="InterPro" id="IPR000209">
    <property type="entry name" value="Peptidase_S8/S53_dom"/>
</dbReference>
<dbReference type="CDD" id="cd07487">
    <property type="entry name" value="Peptidases_S8_1"/>
    <property type="match status" value="1"/>
</dbReference>
<dbReference type="PROSITE" id="PS00138">
    <property type="entry name" value="SUBTILASE_SER"/>
    <property type="match status" value="1"/>
</dbReference>
<dbReference type="EMBL" id="LR743511">
    <property type="protein sequence ID" value="CAA2145161.1"/>
    <property type="molecule type" value="Genomic_DNA"/>
</dbReference>
<dbReference type="PANTHER" id="PTHR43806:SF11">
    <property type="entry name" value="CEREVISIN-RELATED"/>
    <property type="match status" value="1"/>
</dbReference>
<dbReference type="PRINTS" id="PR00723">
    <property type="entry name" value="SUBTILISIN"/>
</dbReference>
<evidence type="ECO:0000259" key="6">
    <source>
        <dbReference type="Pfam" id="PF00082"/>
    </source>
</evidence>
<evidence type="ECO:0000256" key="4">
    <source>
        <dbReference type="ARBA" id="ARBA00022825"/>
    </source>
</evidence>
<proteinExistence type="inferred from homology"/>
<dbReference type="PROSITE" id="PS51892">
    <property type="entry name" value="SUBTILASE"/>
    <property type="match status" value="1"/>
</dbReference>
<feature type="active site" description="Charge relay system" evidence="5">
    <location>
        <position position="138"/>
    </location>
</feature>
<evidence type="ECO:0000256" key="5">
    <source>
        <dbReference type="PROSITE-ProRule" id="PRU01240"/>
    </source>
</evidence>
<protein>
    <submittedName>
        <fullName evidence="7">Major intracellular serine protease</fullName>
        <ecNumber evidence="7">3.4.21.-</ecNumber>
    </submittedName>
</protein>
<dbReference type="GO" id="GO:0006508">
    <property type="term" value="P:proteolysis"/>
    <property type="evidence" value="ECO:0007669"/>
    <property type="project" value="UniProtKB-KW"/>
</dbReference>
<evidence type="ECO:0000256" key="3">
    <source>
        <dbReference type="ARBA" id="ARBA00022801"/>
    </source>
</evidence>
<dbReference type="InterPro" id="IPR050131">
    <property type="entry name" value="Peptidase_S8_subtilisin-like"/>
</dbReference>
<dbReference type="Gene3D" id="3.40.50.200">
    <property type="entry name" value="Peptidase S8/S53 domain"/>
    <property type="match status" value="1"/>
</dbReference>
<feature type="active site" description="Charge relay system" evidence="5">
    <location>
        <position position="90"/>
    </location>
</feature>
<gene>
    <name evidence="7" type="primary">isp</name>
    <name evidence="7" type="ORF">MBLL_04283</name>
</gene>
<dbReference type="PROSITE" id="PS00137">
    <property type="entry name" value="SUBTILASE_HIS"/>
    <property type="match status" value="1"/>
</dbReference>
<evidence type="ECO:0000256" key="2">
    <source>
        <dbReference type="ARBA" id="ARBA00022670"/>
    </source>
</evidence>
<dbReference type="Pfam" id="PF00082">
    <property type="entry name" value="Peptidase_S8"/>
    <property type="match status" value="1"/>
</dbReference>
<dbReference type="SUPFAM" id="SSF52743">
    <property type="entry name" value="Subtilisin-like"/>
    <property type="match status" value="1"/>
</dbReference>
<reference evidence="7" key="1">
    <citation type="submission" date="2019-12" db="EMBL/GenBank/DDBJ databases">
        <authorList>
            <person name="Cremers G."/>
        </authorList>
    </citation>
    <scope>NUCLEOTIDE SEQUENCE</scope>
    <source>
        <strain evidence="7">Mbul2</strain>
    </source>
</reference>
<keyword evidence="2 5" id="KW-0645">Protease</keyword>
<sequence length="428" mass="45334">MGDDVFSPGDEVDIAKSRFTENYAFCKLSAKTIDAIAAVGETTRSALVYKIWLDHRLAGCVYTSARTVKCDAARAAFAAAGDGIVWAVADTGIASTHPHFQTHGTTDLPEGLRHRDFTVSHADGKTAGEAALVDTDGHGTHVAGVIAGETRRNKPDGSEQGIVIHREERRNAEQVKKDEDKPEHGISGLAPRCKLLSLKVLTSKSNGALSNLLAALGYIQLLNGYGRNVRVHGVNLSLGYPFDPEWFGAGQSPLCVEVDRLVRSGVCVVAAAGNGGYGTVTTYLGRQERAAHGGTINDPGNAELAITVGATHRDAPHAYGVSYFSAKGPTADGRMKPDLVAPGERIVSCSLPGKESAGDVPFREESGTSMAAPHVSGAVAAFLSVRGEFMGRPERVKEIFLASAMDLRRRPEFQGAGLMDLMKALQSI</sequence>
<dbReference type="InterPro" id="IPR036852">
    <property type="entry name" value="Peptidase_S8/S53_dom_sf"/>
</dbReference>
<feature type="active site" description="Charge relay system" evidence="5">
    <location>
        <position position="369"/>
    </location>
</feature>
<evidence type="ECO:0000313" key="7">
    <source>
        <dbReference type="EMBL" id="CAA2145161.1"/>
    </source>
</evidence>
<dbReference type="InterPro" id="IPR015500">
    <property type="entry name" value="Peptidase_S8_subtilisin-rel"/>
</dbReference>
<dbReference type="EC" id="3.4.21.-" evidence="7"/>
<evidence type="ECO:0000256" key="1">
    <source>
        <dbReference type="ARBA" id="ARBA00011073"/>
    </source>
</evidence>
<dbReference type="InterPro" id="IPR022398">
    <property type="entry name" value="Peptidase_S8_His-AS"/>
</dbReference>
<organism evidence="7">
    <name type="scientific">Methylobacterium bullatum</name>
    <dbReference type="NCBI Taxonomy" id="570505"/>
    <lineage>
        <taxon>Bacteria</taxon>
        <taxon>Pseudomonadati</taxon>
        <taxon>Pseudomonadota</taxon>
        <taxon>Alphaproteobacteria</taxon>
        <taxon>Hyphomicrobiales</taxon>
        <taxon>Methylobacteriaceae</taxon>
        <taxon>Methylobacterium</taxon>
    </lineage>
</organism>
<dbReference type="GO" id="GO:0004252">
    <property type="term" value="F:serine-type endopeptidase activity"/>
    <property type="evidence" value="ECO:0007669"/>
    <property type="project" value="UniProtKB-UniRule"/>
</dbReference>
<dbReference type="InterPro" id="IPR023828">
    <property type="entry name" value="Peptidase_S8_Ser-AS"/>
</dbReference>